<dbReference type="GO" id="GO:0005829">
    <property type="term" value="C:cytosol"/>
    <property type="evidence" value="ECO:0007669"/>
    <property type="project" value="TreeGrafter"/>
</dbReference>
<evidence type="ECO:0000313" key="2">
    <source>
        <dbReference type="EMBL" id="RGL07455.1"/>
    </source>
</evidence>
<dbReference type="CDD" id="cd07437">
    <property type="entry name" value="PHP_HisPPase_Ycdx_like"/>
    <property type="match status" value="1"/>
</dbReference>
<dbReference type="RefSeq" id="WP_117680309.1">
    <property type="nucleotide sequence ID" value="NZ_QSRJ01000016.1"/>
</dbReference>
<dbReference type="Pfam" id="PF02811">
    <property type="entry name" value="PHP"/>
    <property type="match status" value="1"/>
</dbReference>
<comment type="caution">
    <text evidence="2">The sequence shown here is derived from an EMBL/GenBank/DDBJ whole genome shotgun (WGS) entry which is preliminary data.</text>
</comment>
<evidence type="ECO:0000259" key="1">
    <source>
        <dbReference type="SMART" id="SM00481"/>
    </source>
</evidence>
<accession>A0A3E4QNH8</accession>
<dbReference type="Gene3D" id="3.20.20.140">
    <property type="entry name" value="Metal-dependent hydrolases"/>
    <property type="match status" value="1"/>
</dbReference>
<dbReference type="InterPro" id="IPR004013">
    <property type="entry name" value="PHP_dom"/>
</dbReference>
<dbReference type="AlphaFoldDB" id="A0A3E4QNH8"/>
<gene>
    <name evidence="2" type="ORF">DXC81_10275</name>
</gene>
<sequence>MPYQITCDIHTHTLFSRHAYSTIMENLVAARDAGLQVLGSADHFSDMLFTQQDIRNFQYFLNVDVWPRKKDGVVLLRGAEADIVSLDGHLFGMDIPCHHSIADAKGEPTANLFKRVTGGLDYIVASVHSRAFAKGATIEQATQMYLNVLAQPKVFVLGHVGRAGVPFDLDTVLTAARDSHKLIEINEHSLEVDRSGKITQSCRDIAQRCAELGVGITVSTDAHISSDIGRFSQAPAMLEEIGFPQELIVNRSAESLLEHMALAGVCDLRALLN</sequence>
<dbReference type="GO" id="GO:0008270">
    <property type="term" value="F:zinc ion binding"/>
    <property type="evidence" value="ECO:0007669"/>
    <property type="project" value="TreeGrafter"/>
</dbReference>
<proteinExistence type="predicted"/>
<protein>
    <submittedName>
        <fullName evidence="2">Phosphatase</fullName>
    </submittedName>
</protein>
<dbReference type="PANTHER" id="PTHR36928:SF1">
    <property type="entry name" value="PHOSPHATASE YCDX-RELATED"/>
    <property type="match status" value="1"/>
</dbReference>
<dbReference type="InterPro" id="IPR016195">
    <property type="entry name" value="Pol/histidinol_Pase-like"/>
</dbReference>
<feature type="domain" description="Polymerase/histidinol phosphatase N-terminal" evidence="1">
    <location>
        <begin position="7"/>
        <end position="85"/>
    </location>
</feature>
<dbReference type="SUPFAM" id="SSF89550">
    <property type="entry name" value="PHP domain-like"/>
    <property type="match status" value="1"/>
</dbReference>
<dbReference type="InterPro" id="IPR003141">
    <property type="entry name" value="Pol/His_phosphatase_N"/>
</dbReference>
<dbReference type="PANTHER" id="PTHR36928">
    <property type="entry name" value="PHOSPHATASE YCDX-RELATED"/>
    <property type="match status" value="1"/>
</dbReference>
<dbReference type="EMBL" id="QSRJ01000016">
    <property type="protein sequence ID" value="RGL07455.1"/>
    <property type="molecule type" value="Genomic_DNA"/>
</dbReference>
<dbReference type="InterPro" id="IPR050243">
    <property type="entry name" value="PHP_phosphatase"/>
</dbReference>
<reference evidence="2 3" key="1">
    <citation type="submission" date="2018-08" db="EMBL/GenBank/DDBJ databases">
        <title>A genome reference for cultivated species of the human gut microbiota.</title>
        <authorList>
            <person name="Zou Y."/>
            <person name="Xue W."/>
            <person name="Luo G."/>
        </authorList>
    </citation>
    <scope>NUCLEOTIDE SEQUENCE [LARGE SCALE GENOMIC DNA]</scope>
    <source>
        <strain evidence="2 3">TF08-14</strain>
    </source>
</reference>
<dbReference type="GO" id="GO:0042578">
    <property type="term" value="F:phosphoric ester hydrolase activity"/>
    <property type="evidence" value="ECO:0007669"/>
    <property type="project" value="TreeGrafter"/>
</dbReference>
<evidence type="ECO:0000313" key="3">
    <source>
        <dbReference type="Proteomes" id="UP000260943"/>
    </source>
</evidence>
<dbReference type="Proteomes" id="UP000260943">
    <property type="component" value="Unassembled WGS sequence"/>
</dbReference>
<dbReference type="SMART" id="SM00481">
    <property type="entry name" value="POLIIIAc"/>
    <property type="match status" value="1"/>
</dbReference>
<organism evidence="2 3">
    <name type="scientific">Collinsella tanakaei</name>
    <dbReference type="NCBI Taxonomy" id="626935"/>
    <lineage>
        <taxon>Bacteria</taxon>
        <taxon>Bacillati</taxon>
        <taxon>Actinomycetota</taxon>
        <taxon>Coriobacteriia</taxon>
        <taxon>Coriobacteriales</taxon>
        <taxon>Coriobacteriaceae</taxon>
        <taxon>Collinsella</taxon>
    </lineage>
</organism>
<name>A0A3E4QNH8_9ACTN</name>